<evidence type="ECO:0000313" key="2">
    <source>
        <dbReference type="EMBL" id="TNV73351.1"/>
    </source>
</evidence>
<proteinExistence type="predicted"/>
<feature type="compositionally biased region" description="Polar residues" evidence="1">
    <location>
        <begin position="142"/>
        <end position="159"/>
    </location>
</feature>
<reference evidence="2" key="1">
    <citation type="submission" date="2019-06" db="EMBL/GenBank/DDBJ databases">
        <authorList>
            <person name="Zheng W."/>
        </authorList>
    </citation>
    <scope>NUCLEOTIDE SEQUENCE</scope>
    <source>
        <strain evidence="2">QDHG01</strain>
    </source>
</reference>
<feature type="region of interest" description="Disordered" evidence="1">
    <location>
        <begin position="203"/>
        <end position="233"/>
    </location>
</feature>
<organism evidence="2 3">
    <name type="scientific">Halteria grandinella</name>
    <dbReference type="NCBI Taxonomy" id="5974"/>
    <lineage>
        <taxon>Eukaryota</taxon>
        <taxon>Sar</taxon>
        <taxon>Alveolata</taxon>
        <taxon>Ciliophora</taxon>
        <taxon>Intramacronucleata</taxon>
        <taxon>Spirotrichea</taxon>
        <taxon>Stichotrichia</taxon>
        <taxon>Sporadotrichida</taxon>
        <taxon>Halteriidae</taxon>
        <taxon>Halteria</taxon>
    </lineage>
</organism>
<dbReference type="Proteomes" id="UP000785679">
    <property type="component" value="Unassembled WGS sequence"/>
</dbReference>
<dbReference type="AlphaFoldDB" id="A0A8J8NE38"/>
<keyword evidence="3" id="KW-1185">Reference proteome</keyword>
<accession>A0A8J8NE38</accession>
<protein>
    <submittedName>
        <fullName evidence="2">Uncharacterized protein</fullName>
    </submittedName>
</protein>
<evidence type="ECO:0000256" key="1">
    <source>
        <dbReference type="SAM" id="MobiDB-lite"/>
    </source>
</evidence>
<gene>
    <name evidence="2" type="ORF">FGO68_gene89</name>
</gene>
<feature type="compositionally biased region" description="Basic and acidic residues" evidence="1">
    <location>
        <begin position="203"/>
        <end position="225"/>
    </location>
</feature>
<dbReference type="EMBL" id="RRYP01019142">
    <property type="protein sequence ID" value="TNV73351.1"/>
    <property type="molecule type" value="Genomic_DNA"/>
</dbReference>
<feature type="region of interest" description="Disordered" evidence="1">
    <location>
        <begin position="142"/>
        <end position="163"/>
    </location>
</feature>
<evidence type="ECO:0000313" key="3">
    <source>
        <dbReference type="Proteomes" id="UP000785679"/>
    </source>
</evidence>
<name>A0A8J8NE38_HALGN</name>
<sequence>MKVETQSTTQPKYYQSSVDESAFQYLDPSVDTLTDALLQDPLCVLLCYNQNSEASLTSLKTKWMPLLQKSLNKAALKLGLILVGFSFTSDSDCSFSHKVALFARGFSLNGKTVTYNLATGEGLRQLKDLIKSALEKVSALGNQSFTTESNAPPESSRSKSIMMPTEDSVQKPIVIGKAIEQSGEIEDIIKAAAAVSAQVKKEVEKPLPEIAPKKVEVEDKKKVQDDDYDEDFE</sequence>
<comment type="caution">
    <text evidence="2">The sequence shown here is derived from an EMBL/GenBank/DDBJ whole genome shotgun (WGS) entry which is preliminary data.</text>
</comment>